<feature type="chain" id="PRO_5026855758" evidence="1">
    <location>
        <begin position="31"/>
        <end position="140"/>
    </location>
</feature>
<dbReference type="AlphaFoldDB" id="A0A6N6JBS9"/>
<protein>
    <submittedName>
        <fullName evidence="2">Uncharacterized protein</fullName>
    </submittedName>
</protein>
<proteinExistence type="predicted"/>
<evidence type="ECO:0000256" key="1">
    <source>
        <dbReference type="SAM" id="SignalP"/>
    </source>
</evidence>
<evidence type="ECO:0000313" key="3">
    <source>
        <dbReference type="Proteomes" id="UP000436822"/>
    </source>
</evidence>
<organism evidence="2 3">
    <name type="scientific">Litoreibacter roseus</name>
    <dbReference type="NCBI Taxonomy" id="2601869"/>
    <lineage>
        <taxon>Bacteria</taxon>
        <taxon>Pseudomonadati</taxon>
        <taxon>Pseudomonadota</taxon>
        <taxon>Alphaproteobacteria</taxon>
        <taxon>Rhodobacterales</taxon>
        <taxon>Roseobacteraceae</taxon>
        <taxon>Litoreibacter</taxon>
    </lineage>
</organism>
<dbReference type="RefSeq" id="WP_159804382.1">
    <property type="nucleotide sequence ID" value="NZ_BLJE01000001.1"/>
</dbReference>
<gene>
    <name evidence="2" type="ORF">KIN_05210</name>
</gene>
<evidence type="ECO:0000313" key="2">
    <source>
        <dbReference type="EMBL" id="GFE63447.1"/>
    </source>
</evidence>
<name>A0A6N6JBS9_9RHOB</name>
<keyword evidence="1" id="KW-0732">Signal</keyword>
<dbReference type="EMBL" id="BLJE01000001">
    <property type="protein sequence ID" value="GFE63447.1"/>
    <property type="molecule type" value="Genomic_DNA"/>
</dbReference>
<dbReference type="Proteomes" id="UP000436822">
    <property type="component" value="Unassembled WGS sequence"/>
</dbReference>
<keyword evidence="3" id="KW-1185">Reference proteome</keyword>
<accession>A0A6N6JBS9</accession>
<feature type="signal peptide" evidence="1">
    <location>
        <begin position="1"/>
        <end position="30"/>
    </location>
</feature>
<comment type="caution">
    <text evidence="2">The sequence shown here is derived from an EMBL/GenBank/DDBJ whole genome shotgun (WGS) entry which is preliminary data.</text>
</comment>
<sequence>MASKNFKFLPAVSTALFAGILALTSLPAAADDHMARFIEAPTNYGIQTFDAPGRILSATYVDDVLTIDFVVPDHKGDRVVQLIGSRVDDYSYKGEATGTDNDGRKVSLPVSLKVEPDGTMPVTIGMNGLQGVRGVIYPMD</sequence>
<reference evidence="2 3" key="1">
    <citation type="submission" date="2019-12" db="EMBL/GenBank/DDBJ databases">
        <title>Litoreibacter badius sp. nov., a novel bacteriochlorophyll a-containing bacterium in the genus Litoreibacter.</title>
        <authorList>
            <person name="Kanamuro M."/>
            <person name="Takabe Y."/>
            <person name="Mori K."/>
            <person name="Takaichi S."/>
            <person name="Hanada S."/>
        </authorList>
    </citation>
    <scope>NUCLEOTIDE SEQUENCE [LARGE SCALE GENOMIC DNA]</scope>
    <source>
        <strain evidence="2 3">K6</strain>
    </source>
</reference>